<reference evidence="1 2" key="1">
    <citation type="submission" date="2020-08" db="EMBL/GenBank/DDBJ databases">
        <title>Genomic Encyclopedia of Type Strains, Phase III (KMG-III): the genomes of soil and plant-associated and newly described type strains.</title>
        <authorList>
            <person name="Whitman W."/>
        </authorList>
    </citation>
    <scope>NUCLEOTIDE SEQUENCE [LARGE SCALE GENOMIC DNA]</scope>
    <source>
        <strain evidence="1 2">CECT 3287</strain>
    </source>
</reference>
<accession>A0A7W5FD22</accession>
<protein>
    <submittedName>
        <fullName evidence="1">Uncharacterized protein</fullName>
    </submittedName>
</protein>
<dbReference type="Proteomes" id="UP000590749">
    <property type="component" value="Unassembled WGS sequence"/>
</dbReference>
<dbReference type="AlphaFoldDB" id="A0A7W5FD22"/>
<proteinExistence type="predicted"/>
<evidence type="ECO:0000313" key="1">
    <source>
        <dbReference type="EMBL" id="MBB3093866.1"/>
    </source>
</evidence>
<sequence length="35" mass="3896">MTIRQATLDDSFGFSLAEVRYRRGLGDQGLRPTAP</sequence>
<evidence type="ECO:0000313" key="2">
    <source>
        <dbReference type="Proteomes" id="UP000590749"/>
    </source>
</evidence>
<dbReference type="EMBL" id="JACHXF010000002">
    <property type="protein sequence ID" value="MBB3093866.1"/>
    <property type="molecule type" value="Genomic_DNA"/>
</dbReference>
<keyword evidence="2" id="KW-1185">Reference proteome</keyword>
<name>A0A7W5FD22_9ACTN</name>
<gene>
    <name evidence="1" type="ORF">FHR83_001515</name>
</gene>
<comment type="caution">
    <text evidence="1">The sequence shown here is derived from an EMBL/GenBank/DDBJ whole genome shotgun (WGS) entry which is preliminary data.</text>
</comment>
<organism evidence="1 2">
    <name type="scientific">Actinoplanes campanulatus</name>
    <dbReference type="NCBI Taxonomy" id="113559"/>
    <lineage>
        <taxon>Bacteria</taxon>
        <taxon>Bacillati</taxon>
        <taxon>Actinomycetota</taxon>
        <taxon>Actinomycetes</taxon>
        <taxon>Micromonosporales</taxon>
        <taxon>Micromonosporaceae</taxon>
        <taxon>Actinoplanes</taxon>
    </lineage>
</organism>